<dbReference type="PROSITE" id="PS00463">
    <property type="entry name" value="ZN2_CY6_FUNGAL_1"/>
    <property type="match status" value="1"/>
</dbReference>
<evidence type="ECO:0000256" key="1">
    <source>
        <dbReference type="ARBA" id="ARBA00022723"/>
    </source>
</evidence>
<dbReference type="PANTHER" id="PTHR47431:SF1">
    <property type="entry name" value="ZN(II)2CYS6 TRANSCRIPTION FACTOR (EUROFUNG)"/>
    <property type="match status" value="1"/>
</dbReference>
<dbReference type="Pfam" id="PF04082">
    <property type="entry name" value="Fungal_trans"/>
    <property type="match status" value="1"/>
</dbReference>
<protein>
    <recommendedName>
        <fullName evidence="4">Zn(2)-C6 fungal-type domain-containing protein</fullName>
    </recommendedName>
</protein>
<evidence type="ECO:0000259" key="4">
    <source>
        <dbReference type="PROSITE" id="PS50048"/>
    </source>
</evidence>
<dbReference type="Proteomes" id="UP001355207">
    <property type="component" value="Chromosome 2"/>
</dbReference>
<dbReference type="Pfam" id="PF00172">
    <property type="entry name" value="Zn_clus"/>
    <property type="match status" value="1"/>
</dbReference>
<feature type="compositionally biased region" description="Low complexity" evidence="3">
    <location>
        <begin position="613"/>
        <end position="627"/>
    </location>
</feature>
<keyword evidence="2" id="KW-0539">Nucleus</keyword>
<accession>A0AAX4JPA5</accession>
<dbReference type="AlphaFoldDB" id="A0AAX4JPA5"/>
<feature type="domain" description="Zn(2)-C6 fungal-type" evidence="4">
    <location>
        <begin position="70"/>
        <end position="100"/>
    </location>
</feature>
<dbReference type="RefSeq" id="XP_066073960.1">
    <property type="nucleotide sequence ID" value="XM_066217863.1"/>
</dbReference>
<dbReference type="CDD" id="cd12148">
    <property type="entry name" value="fungal_TF_MHR"/>
    <property type="match status" value="1"/>
</dbReference>
<dbReference type="Gene3D" id="4.10.240.10">
    <property type="entry name" value="Zn(2)-C6 fungal-type DNA-binding domain"/>
    <property type="match status" value="1"/>
</dbReference>
<dbReference type="CDD" id="cd00067">
    <property type="entry name" value="GAL4"/>
    <property type="match status" value="1"/>
</dbReference>
<dbReference type="InterPro" id="IPR001138">
    <property type="entry name" value="Zn2Cys6_DnaBD"/>
</dbReference>
<proteinExistence type="predicted"/>
<feature type="region of interest" description="Disordered" evidence="3">
    <location>
        <begin position="26"/>
        <end position="62"/>
    </location>
</feature>
<dbReference type="SUPFAM" id="SSF57701">
    <property type="entry name" value="Zn2/Cys6 DNA-binding domain"/>
    <property type="match status" value="1"/>
</dbReference>
<evidence type="ECO:0000256" key="2">
    <source>
        <dbReference type="ARBA" id="ARBA00023242"/>
    </source>
</evidence>
<evidence type="ECO:0000313" key="5">
    <source>
        <dbReference type="EMBL" id="WWC87197.1"/>
    </source>
</evidence>
<dbReference type="GeneID" id="91092755"/>
<feature type="region of interest" description="Disordered" evidence="3">
    <location>
        <begin position="529"/>
        <end position="568"/>
    </location>
</feature>
<dbReference type="GO" id="GO:0008270">
    <property type="term" value="F:zinc ion binding"/>
    <property type="evidence" value="ECO:0007669"/>
    <property type="project" value="InterPro"/>
</dbReference>
<evidence type="ECO:0000313" key="6">
    <source>
        <dbReference type="Proteomes" id="UP001355207"/>
    </source>
</evidence>
<dbReference type="GO" id="GO:0003677">
    <property type="term" value="F:DNA binding"/>
    <property type="evidence" value="ECO:0007669"/>
    <property type="project" value="InterPro"/>
</dbReference>
<feature type="compositionally biased region" description="Polar residues" evidence="3">
    <location>
        <begin position="43"/>
        <end position="62"/>
    </location>
</feature>
<dbReference type="PANTHER" id="PTHR47431">
    <property type="entry name" value="ZN(II)2CYS6 TRANSCRIPTION FACTOR (EUROFUNG)-RELATED"/>
    <property type="match status" value="1"/>
</dbReference>
<dbReference type="InterPro" id="IPR007219">
    <property type="entry name" value="XnlR_reg_dom"/>
</dbReference>
<feature type="compositionally biased region" description="Polar residues" evidence="3">
    <location>
        <begin position="720"/>
        <end position="737"/>
    </location>
</feature>
<evidence type="ECO:0000256" key="3">
    <source>
        <dbReference type="SAM" id="MobiDB-lite"/>
    </source>
</evidence>
<feature type="region of interest" description="Disordered" evidence="3">
    <location>
        <begin position="402"/>
        <end position="421"/>
    </location>
</feature>
<keyword evidence="1" id="KW-0479">Metal-binding</keyword>
<feature type="region of interest" description="Disordered" evidence="3">
    <location>
        <begin position="602"/>
        <end position="636"/>
    </location>
</feature>
<name>A0AAX4JPA5_9TREE</name>
<sequence>MASYHPYSFPPEHQMFLAQQQNRLRESISPPGSDHTQMPIPHASSSNIGKWTGPTNGNASGQKSAPVKAACLSCRNKKAKCDGKQPVCGQCARKNLECVFVKSRRGGARKRRPVVAPTALSEFLKKLDTLLTSPALDHESKALDDVKVDPNEDTTNVVKQFNSREEIFERYYKDVHPYVTVMPPRTLLQTILPTLLPESPFLLSVQTILVLAPHANDSAPNSSRSKKLRQLASESFAEQTIRLVDSMISNGQLNLECVQATCIIALWEWSSLGSVTKNKERSIKAIQLAMELGLHELDKYSSTSISVDPNENGRTIEGLDWKKDMARRTWWTTYTSQLTAALVSGNQPIVGPDDPRILVDYPICSVTDHSWANFIETVKSTIRVFNLVTSVYFPQLPQPPSIVQNEDDNDNSNTSAGFFSASDNENKQITAEIGIRNKMVDVDKQIMDLIKKAEDTAVIELVPGGEEEVGRNQQLQARLGLAVVHIHIHRWQAFPEVSLFSRKICGLPQAPDFVINDDAQEGSELYGNEDLNSMETDTPPEYHYDQQQGQQQQIQYQQNQIPHDPSSVNQQVNYHDINYPNASAPVQQQMYDPNQGYYNQASSSTNAYPAEMGQHNGQNQHSQQQNGEWGGQVYNDSNHNEQIYEYGMMEDMWAPETYPDNLPAPWFSYPGGAANLYVPTYTPPNHYPEITASIQPIQPSPPASSTHQRSSVPPSEDGGINNTSRRASGGSSVISNNKPHKAWGVDDKSDKVLPPPELQKLEVFPPGISLARCATAAHTIVRLEVLHRSAVIAMWDGPPKWPPFCSCGLVTGAYAFLLLALAVQAENSFSGYTNSRSEEVEALLTNVKVILAGLEAYGTMWAGIDSMAGEVRAALEAATRLPFEVSAQIENGTASPSTQGGMQD</sequence>
<feature type="region of interest" description="Disordered" evidence="3">
    <location>
        <begin position="689"/>
        <end position="751"/>
    </location>
</feature>
<dbReference type="InterPro" id="IPR036864">
    <property type="entry name" value="Zn2-C6_fun-type_DNA-bd_sf"/>
</dbReference>
<feature type="compositionally biased region" description="Polar residues" evidence="3">
    <location>
        <begin position="411"/>
        <end position="421"/>
    </location>
</feature>
<feature type="compositionally biased region" description="Low complexity" evidence="3">
    <location>
        <begin position="546"/>
        <end position="560"/>
    </location>
</feature>
<reference evidence="5 6" key="1">
    <citation type="submission" date="2024-01" db="EMBL/GenBank/DDBJ databases">
        <title>Comparative genomics of Cryptococcus and Kwoniella reveals pathogenesis evolution and contrasting modes of karyotype evolution via chromosome fusion or intercentromeric recombination.</title>
        <authorList>
            <person name="Coelho M.A."/>
            <person name="David-Palma M."/>
            <person name="Shea T."/>
            <person name="Bowers K."/>
            <person name="McGinley-Smith S."/>
            <person name="Mohammad A.W."/>
            <person name="Gnirke A."/>
            <person name="Yurkov A.M."/>
            <person name="Nowrousian M."/>
            <person name="Sun S."/>
            <person name="Cuomo C.A."/>
            <person name="Heitman J."/>
        </authorList>
    </citation>
    <scope>NUCLEOTIDE SEQUENCE [LARGE SCALE GENOMIC DNA]</scope>
    <source>
        <strain evidence="5 6">CBS 6074</strain>
    </source>
</reference>
<gene>
    <name evidence="5" type="ORF">L201_002083</name>
</gene>
<organism evidence="5 6">
    <name type="scientific">Kwoniella dendrophila CBS 6074</name>
    <dbReference type="NCBI Taxonomy" id="1295534"/>
    <lineage>
        <taxon>Eukaryota</taxon>
        <taxon>Fungi</taxon>
        <taxon>Dikarya</taxon>
        <taxon>Basidiomycota</taxon>
        <taxon>Agaricomycotina</taxon>
        <taxon>Tremellomycetes</taxon>
        <taxon>Tremellales</taxon>
        <taxon>Cryptococcaceae</taxon>
        <taxon>Kwoniella</taxon>
    </lineage>
</organism>
<dbReference type="PROSITE" id="PS50048">
    <property type="entry name" value="ZN2_CY6_FUNGAL_2"/>
    <property type="match status" value="1"/>
</dbReference>
<dbReference type="GO" id="GO:0000981">
    <property type="term" value="F:DNA-binding transcription factor activity, RNA polymerase II-specific"/>
    <property type="evidence" value="ECO:0007669"/>
    <property type="project" value="InterPro"/>
</dbReference>
<dbReference type="EMBL" id="CP144099">
    <property type="protein sequence ID" value="WWC87197.1"/>
    <property type="molecule type" value="Genomic_DNA"/>
</dbReference>
<dbReference type="GO" id="GO:0006351">
    <property type="term" value="P:DNA-templated transcription"/>
    <property type="evidence" value="ECO:0007669"/>
    <property type="project" value="InterPro"/>
</dbReference>
<keyword evidence="6" id="KW-1185">Reference proteome</keyword>
<dbReference type="SMART" id="SM00066">
    <property type="entry name" value="GAL4"/>
    <property type="match status" value="1"/>
</dbReference>